<sequence length="152" mass="17751">MLIDLLSNAHMYYNQGARFKKAFEYLANTDFSKVEKGKYELDGTNLFAIVNEYDTVNPDNEQMESHKKYIDIQYIVTGAERIGHDFLQQQTPSKAYDEEKDFMLWGEKPSFYSILREGMFAVFFPHDLHMPNIMIDKASFVKKVVIKVSVDQ</sequence>
<evidence type="ECO:0000313" key="2">
    <source>
        <dbReference type="Proteomes" id="UP000192796"/>
    </source>
</evidence>
<dbReference type="Pfam" id="PF04074">
    <property type="entry name" value="DUF386"/>
    <property type="match status" value="1"/>
</dbReference>
<reference evidence="1 2" key="1">
    <citation type="submission" date="2016-03" db="EMBL/GenBank/DDBJ databases">
        <title>Niastella vici sp. nov., isolated from farmland soil.</title>
        <authorList>
            <person name="Chen L."/>
            <person name="Wang D."/>
            <person name="Yang S."/>
            <person name="Wang G."/>
        </authorList>
    </citation>
    <scope>NUCLEOTIDE SEQUENCE [LARGE SCALE GENOMIC DNA]</scope>
    <source>
        <strain evidence="1 2">DJ57</strain>
    </source>
</reference>
<protein>
    <recommendedName>
        <fullName evidence="3">YhcH/YjgK/YiaL family protein</fullName>
    </recommendedName>
</protein>
<dbReference type="OrthoDB" id="9792756at2"/>
<dbReference type="AlphaFoldDB" id="A0A1V9FIH2"/>
<dbReference type="Proteomes" id="UP000192796">
    <property type="component" value="Unassembled WGS sequence"/>
</dbReference>
<proteinExistence type="predicted"/>
<dbReference type="RefSeq" id="WP_081155311.1">
    <property type="nucleotide sequence ID" value="NZ_LVYD01000102.1"/>
</dbReference>
<name>A0A1V9FIH2_9BACT</name>
<keyword evidence="2" id="KW-1185">Reference proteome</keyword>
<dbReference type="InterPro" id="IPR037012">
    <property type="entry name" value="NanQ/TabA/YiaL_sf"/>
</dbReference>
<evidence type="ECO:0008006" key="3">
    <source>
        <dbReference type="Google" id="ProtNLM"/>
    </source>
</evidence>
<dbReference type="PANTHER" id="PTHR34986">
    <property type="entry name" value="EVOLVED BETA-GALACTOSIDASE SUBUNIT BETA"/>
    <property type="match status" value="1"/>
</dbReference>
<dbReference type="STRING" id="1703345.A3860_07515"/>
<dbReference type="EMBL" id="LVYD01000102">
    <property type="protein sequence ID" value="OQP58164.1"/>
    <property type="molecule type" value="Genomic_DNA"/>
</dbReference>
<dbReference type="PANTHER" id="PTHR34986:SF1">
    <property type="entry name" value="PROTEIN YIAL"/>
    <property type="match status" value="1"/>
</dbReference>
<dbReference type="InterPro" id="IPR004375">
    <property type="entry name" value="NanQ/TabA/YiaL"/>
</dbReference>
<organism evidence="1 2">
    <name type="scientific">Niastella vici</name>
    <dbReference type="NCBI Taxonomy" id="1703345"/>
    <lineage>
        <taxon>Bacteria</taxon>
        <taxon>Pseudomonadati</taxon>
        <taxon>Bacteroidota</taxon>
        <taxon>Chitinophagia</taxon>
        <taxon>Chitinophagales</taxon>
        <taxon>Chitinophagaceae</taxon>
        <taxon>Niastella</taxon>
    </lineage>
</organism>
<gene>
    <name evidence="1" type="ORF">A3860_07515</name>
</gene>
<accession>A0A1V9FIH2</accession>
<comment type="caution">
    <text evidence="1">The sequence shown here is derived from an EMBL/GenBank/DDBJ whole genome shotgun (WGS) entry which is preliminary data.</text>
</comment>
<dbReference type="GO" id="GO:0005829">
    <property type="term" value="C:cytosol"/>
    <property type="evidence" value="ECO:0007669"/>
    <property type="project" value="TreeGrafter"/>
</dbReference>
<dbReference type="Gene3D" id="2.60.120.370">
    <property type="entry name" value="YhcH/YjgK/YiaL"/>
    <property type="match status" value="1"/>
</dbReference>
<dbReference type="SUPFAM" id="SSF51197">
    <property type="entry name" value="Clavaminate synthase-like"/>
    <property type="match status" value="1"/>
</dbReference>
<dbReference type="NCBIfam" id="TIGR00022">
    <property type="entry name" value="YhcH/YjgK/YiaL family protein"/>
    <property type="match status" value="1"/>
</dbReference>
<evidence type="ECO:0000313" key="1">
    <source>
        <dbReference type="EMBL" id="OQP58164.1"/>
    </source>
</evidence>